<keyword evidence="3" id="KW-0805">Transcription regulation</keyword>
<evidence type="ECO:0000256" key="6">
    <source>
        <dbReference type="PROSITE-ProRule" id="PRU00169"/>
    </source>
</evidence>
<keyword evidence="5" id="KW-0804">Transcription</keyword>
<dbReference type="Pfam" id="PF00072">
    <property type="entry name" value="Response_reg"/>
    <property type="match status" value="1"/>
</dbReference>
<dbReference type="Pfam" id="PF00486">
    <property type="entry name" value="Trans_reg_C"/>
    <property type="match status" value="1"/>
</dbReference>
<dbReference type="GeneID" id="83015724"/>
<name>A0A412FZD8_9FIRM</name>
<evidence type="ECO:0000259" key="9">
    <source>
        <dbReference type="PROSITE" id="PS51755"/>
    </source>
</evidence>
<reference evidence="10 11" key="1">
    <citation type="submission" date="2018-08" db="EMBL/GenBank/DDBJ databases">
        <title>A genome reference for cultivated species of the human gut microbiota.</title>
        <authorList>
            <person name="Zou Y."/>
            <person name="Xue W."/>
            <person name="Luo G."/>
        </authorList>
    </citation>
    <scope>NUCLEOTIDE SEQUENCE [LARGE SCALE GENOMIC DNA]</scope>
    <source>
        <strain evidence="10 11">AF24-29</strain>
    </source>
</reference>
<evidence type="ECO:0000313" key="10">
    <source>
        <dbReference type="EMBL" id="RGR73541.1"/>
    </source>
</evidence>
<dbReference type="GO" id="GO:0006355">
    <property type="term" value="P:regulation of DNA-templated transcription"/>
    <property type="evidence" value="ECO:0007669"/>
    <property type="project" value="InterPro"/>
</dbReference>
<keyword evidence="2" id="KW-0902">Two-component regulatory system</keyword>
<dbReference type="PANTHER" id="PTHR48111">
    <property type="entry name" value="REGULATOR OF RPOS"/>
    <property type="match status" value="1"/>
</dbReference>
<dbReference type="Gene3D" id="1.10.10.10">
    <property type="entry name" value="Winged helix-like DNA-binding domain superfamily/Winged helix DNA-binding domain"/>
    <property type="match status" value="1"/>
</dbReference>
<dbReference type="SMART" id="SM00448">
    <property type="entry name" value="REC"/>
    <property type="match status" value="1"/>
</dbReference>
<comment type="caution">
    <text evidence="10">The sequence shown here is derived from an EMBL/GenBank/DDBJ whole genome shotgun (WGS) entry which is preliminary data.</text>
</comment>
<dbReference type="PROSITE" id="PS50110">
    <property type="entry name" value="RESPONSE_REGULATORY"/>
    <property type="match status" value="1"/>
</dbReference>
<dbReference type="GO" id="GO:0032993">
    <property type="term" value="C:protein-DNA complex"/>
    <property type="evidence" value="ECO:0007669"/>
    <property type="project" value="TreeGrafter"/>
</dbReference>
<evidence type="ECO:0000313" key="11">
    <source>
        <dbReference type="Proteomes" id="UP000284178"/>
    </source>
</evidence>
<dbReference type="Gene3D" id="6.10.250.690">
    <property type="match status" value="1"/>
</dbReference>
<feature type="modified residue" description="4-aspartylphosphate" evidence="6">
    <location>
        <position position="53"/>
    </location>
</feature>
<dbReference type="RefSeq" id="WP_117895106.1">
    <property type="nucleotide sequence ID" value="NZ_CABJCV010000011.1"/>
</dbReference>
<dbReference type="PANTHER" id="PTHR48111:SF1">
    <property type="entry name" value="TWO-COMPONENT RESPONSE REGULATOR ORR33"/>
    <property type="match status" value="1"/>
</dbReference>
<sequence>MSQILYVADDEKNIRDLIAAFLSKEGFSVSTFADGETLLKACEECLPELVILDVMMPKMDGFSVCSSLRQQYPQLPMIIVSAKDSPYDRVTGLTLGCDDYLIKPFLPLELVARVRALLRRVNTQAADYESGTLVFGPLALSMDYRSAVLNQKPLMLTPTEFDFLAYLIRHQDRAVSREELLKALWQVDWQADTRAADDLVKRLRKKFRDLHSPVQIETVWGYGFRLQESEP</sequence>
<gene>
    <name evidence="10" type="ORF">DWY25_09955</name>
</gene>
<dbReference type="GO" id="GO:0000156">
    <property type="term" value="F:phosphorelay response regulator activity"/>
    <property type="evidence" value="ECO:0007669"/>
    <property type="project" value="TreeGrafter"/>
</dbReference>
<dbReference type="InterPro" id="IPR036388">
    <property type="entry name" value="WH-like_DNA-bd_sf"/>
</dbReference>
<keyword evidence="1 6" id="KW-0597">Phosphoprotein</keyword>
<dbReference type="GO" id="GO:0005829">
    <property type="term" value="C:cytosol"/>
    <property type="evidence" value="ECO:0007669"/>
    <property type="project" value="TreeGrafter"/>
</dbReference>
<dbReference type="Proteomes" id="UP000284178">
    <property type="component" value="Unassembled WGS sequence"/>
</dbReference>
<evidence type="ECO:0000256" key="5">
    <source>
        <dbReference type="ARBA" id="ARBA00023163"/>
    </source>
</evidence>
<feature type="domain" description="OmpR/PhoB-type" evidence="9">
    <location>
        <begin position="130"/>
        <end position="228"/>
    </location>
</feature>
<dbReference type="GO" id="GO:0000976">
    <property type="term" value="F:transcription cis-regulatory region binding"/>
    <property type="evidence" value="ECO:0007669"/>
    <property type="project" value="TreeGrafter"/>
</dbReference>
<dbReference type="AlphaFoldDB" id="A0A412FZD8"/>
<organism evidence="10 11">
    <name type="scientific">Holdemania filiformis</name>
    <dbReference type="NCBI Taxonomy" id="61171"/>
    <lineage>
        <taxon>Bacteria</taxon>
        <taxon>Bacillati</taxon>
        <taxon>Bacillota</taxon>
        <taxon>Erysipelotrichia</taxon>
        <taxon>Erysipelotrichales</taxon>
        <taxon>Erysipelotrichaceae</taxon>
        <taxon>Holdemania</taxon>
    </lineage>
</organism>
<dbReference type="InterPro" id="IPR001867">
    <property type="entry name" value="OmpR/PhoB-type_DNA-bd"/>
</dbReference>
<dbReference type="Gene3D" id="3.40.50.2300">
    <property type="match status" value="1"/>
</dbReference>
<feature type="DNA-binding region" description="OmpR/PhoB-type" evidence="7">
    <location>
        <begin position="130"/>
        <end position="228"/>
    </location>
</feature>
<evidence type="ECO:0000256" key="1">
    <source>
        <dbReference type="ARBA" id="ARBA00022553"/>
    </source>
</evidence>
<evidence type="ECO:0000259" key="8">
    <source>
        <dbReference type="PROSITE" id="PS50110"/>
    </source>
</evidence>
<accession>A0A412FZD8</accession>
<dbReference type="SUPFAM" id="SSF52172">
    <property type="entry name" value="CheY-like"/>
    <property type="match status" value="1"/>
</dbReference>
<dbReference type="SMART" id="SM00862">
    <property type="entry name" value="Trans_reg_C"/>
    <property type="match status" value="1"/>
</dbReference>
<dbReference type="InterPro" id="IPR001789">
    <property type="entry name" value="Sig_transdc_resp-reg_receiver"/>
</dbReference>
<feature type="domain" description="Response regulatory" evidence="8">
    <location>
        <begin position="4"/>
        <end position="118"/>
    </location>
</feature>
<evidence type="ECO:0000256" key="2">
    <source>
        <dbReference type="ARBA" id="ARBA00023012"/>
    </source>
</evidence>
<dbReference type="EMBL" id="QRUP01000011">
    <property type="protein sequence ID" value="RGR73541.1"/>
    <property type="molecule type" value="Genomic_DNA"/>
</dbReference>
<dbReference type="SUPFAM" id="SSF46894">
    <property type="entry name" value="C-terminal effector domain of the bipartite response regulators"/>
    <property type="match status" value="1"/>
</dbReference>
<dbReference type="CDD" id="cd17574">
    <property type="entry name" value="REC_OmpR"/>
    <property type="match status" value="1"/>
</dbReference>
<proteinExistence type="predicted"/>
<evidence type="ECO:0000256" key="7">
    <source>
        <dbReference type="PROSITE-ProRule" id="PRU01091"/>
    </source>
</evidence>
<dbReference type="InterPro" id="IPR039420">
    <property type="entry name" value="WalR-like"/>
</dbReference>
<dbReference type="InterPro" id="IPR016032">
    <property type="entry name" value="Sig_transdc_resp-reg_C-effctor"/>
</dbReference>
<dbReference type="InterPro" id="IPR011006">
    <property type="entry name" value="CheY-like_superfamily"/>
</dbReference>
<keyword evidence="4 7" id="KW-0238">DNA-binding</keyword>
<evidence type="ECO:0000256" key="4">
    <source>
        <dbReference type="ARBA" id="ARBA00023125"/>
    </source>
</evidence>
<dbReference type="CDD" id="cd00383">
    <property type="entry name" value="trans_reg_C"/>
    <property type="match status" value="1"/>
</dbReference>
<protein>
    <submittedName>
        <fullName evidence="10">DNA-binding response regulator</fullName>
    </submittedName>
</protein>
<dbReference type="PROSITE" id="PS51755">
    <property type="entry name" value="OMPR_PHOB"/>
    <property type="match status" value="1"/>
</dbReference>
<evidence type="ECO:0000256" key="3">
    <source>
        <dbReference type="ARBA" id="ARBA00023015"/>
    </source>
</evidence>
<keyword evidence="11" id="KW-1185">Reference proteome</keyword>